<gene>
    <name evidence="1" type="ORF">HNQ80_004125</name>
</gene>
<evidence type="ECO:0000313" key="2">
    <source>
        <dbReference type="Proteomes" id="UP000579281"/>
    </source>
</evidence>
<dbReference type="GO" id="GO:0016740">
    <property type="term" value="F:transferase activity"/>
    <property type="evidence" value="ECO:0007669"/>
    <property type="project" value="UniProtKB-KW"/>
</dbReference>
<dbReference type="Proteomes" id="UP000579281">
    <property type="component" value="Unassembled WGS sequence"/>
</dbReference>
<sequence>MSSRKNPWMDMVFNKGYTKEGFAEKVYHLHVRYYDNWDELYFRDYLKEHEEVAKEYGKLKLELIGKYEHNRDGYTDAKSDFILKYTEMAKQEYADKYNPKNNLLSF</sequence>
<dbReference type="EMBL" id="JACHEN010000031">
    <property type="protein sequence ID" value="MBB6217988.1"/>
    <property type="molecule type" value="Genomic_DNA"/>
</dbReference>
<accession>A0A841L078</accession>
<name>A0A841L078_9FIRM</name>
<proteinExistence type="predicted"/>
<evidence type="ECO:0000313" key="1">
    <source>
        <dbReference type="EMBL" id="MBB6217988.1"/>
    </source>
</evidence>
<protein>
    <submittedName>
        <fullName evidence="1">GrpB-like predicted nucleotidyltransferase (UPF0157 family)</fullName>
    </submittedName>
</protein>
<dbReference type="Pfam" id="PF04229">
    <property type="entry name" value="GrpB"/>
    <property type="match status" value="1"/>
</dbReference>
<dbReference type="InterPro" id="IPR043519">
    <property type="entry name" value="NT_sf"/>
</dbReference>
<reference evidence="1 2" key="1">
    <citation type="submission" date="2020-08" db="EMBL/GenBank/DDBJ databases">
        <title>Genomic Encyclopedia of Type Strains, Phase IV (KMG-IV): sequencing the most valuable type-strain genomes for metagenomic binning, comparative biology and taxonomic classification.</title>
        <authorList>
            <person name="Goeker M."/>
        </authorList>
    </citation>
    <scope>NUCLEOTIDE SEQUENCE [LARGE SCALE GENOMIC DNA]</scope>
    <source>
        <strain evidence="1 2">DSM 103526</strain>
    </source>
</reference>
<keyword evidence="2" id="KW-1185">Reference proteome</keyword>
<dbReference type="PANTHER" id="PTHR34822:SF1">
    <property type="entry name" value="GRPB FAMILY PROTEIN"/>
    <property type="match status" value="1"/>
</dbReference>
<dbReference type="SUPFAM" id="SSF81301">
    <property type="entry name" value="Nucleotidyltransferase"/>
    <property type="match status" value="1"/>
</dbReference>
<dbReference type="PANTHER" id="PTHR34822">
    <property type="entry name" value="GRPB DOMAIN PROTEIN (AFU_ORTHOLOGUE AFUA_1G01530)"/>
    <property type="match status" value="1"/>
</dbReference>
<dbReference type="InterPro" id="IPR007344">
    <property type="entry name" value="GrpB/CoaE"/>
</dbReference>
<dbReference type="Gene3D" id="3.30.460.10">
    <property type="entry name" value="Beta Polymerase, domain 2"/>
    <property type="match status" value="1"/>
</dbReference>
<keyword evidence="1" id="KW-0808">Transferase</keyword>
<comment type="caution">
    <text evidence="1">The sequence shown here is derived from an EMBL/GenBank/DDBJ whole genome shotgun (WGS) entry which is preliminary data.</text>
</comment>
<dbReference type="AlphaFoldDB" id="A0A841L078"/>
<organism evidence="1 2">
    <name type="scientific">Anaerosolibacter carboniphilus</name>
    <dbReference type="NCBI Taxonomy" id="1417629"/>
    <lineage>
        <taxon>Bacteria</taxon>
        <taxon>Bacillati</taxon>
        <taxon>Bacillota</taxon>
        <taxon>Clostridia</taxon>
        <taxon>Peptostreptococcales</taxon>
        <taxon>Thermotaleaceae</taxon>
        <taxon>Anaerosolibacter</taxon>
    </lineage>
</organism>